<accession>A0ABS7G7J9</accession>
<evidence type="ECO:0000313" key="1">
    <source>
        <dbReference type="EMBL" id="MBW8682769.1"/>
    </source>
</evidence>
<proteinExistence type="predicted"/>
<sequence>MKKMSIDKEIMQIDYTQEGIPESVKNFQPSVYRDGDVYHCILGTEKETGVFGSGKSVDEAFSEWDKAYQDKKSR</sequence>
<organism evidence="1 2">
    <name type="scientific">Chitinophaga rhizophila</name>
    <dbReference type="NCBI Taxonomy" id="2866212"/>
    <lineage>
        <taxon>Bacteria</taxon>
        <taxon>Pseudomonadati</taxon>
        <taxon>Bacteroidota</taxon>
        <taxon>Chitinophagia</taxon>
        <taxon>Chitinophagales</taxon>
        <taxon>Chitinophagaceae</taxon>
        <taxon>Chitinophaga</taxon>
    </lineage>
</organism>
<protein>
    <submittedName>
        <fullName evidence="1">Uncharacterized protein</fullName>
    </submittedName>
</protein>
<dbReference type="RefSeq" id="WP_220248008.1">
    <property type="nucleotide sequence ID" value="NZ_JAICCF010000001.1"/>
</dbReference>
<evidence type="ECO:0000313" key="2">
    <source>
        <dbReference type="Proteomes" id="UP000812961"/>
    </source>
</evidence>
<gene>
    <name evidence="1" type="ORF">K1Y79_00360</name>
</gene>
<dbReference type="Proteomes" id="UP000812961">
    <property type="component" value="Unassembled WGS sequence"/>
</dbReference>
<reference evidence="1 2" key="1">
    <citation type="submission" date="2021-08" db="EMBL/GenBank/DDBJ databases">
        <title>The genome sequence of Chitinophaga sp. B61.</title>
        <authorList>
            <person name="Zhang X."/>
        </authorList>
    </citation>
    <scope>NUCLEOTIDE SEQUENCE [LARGE SCALE GENOMIC DNA]</scope>
    <source>
        <strain evidence="1 2">B61</strain>
    </source>
</reference>
<comment type="caution">
    <text evidence="1">The sequence shown here is derived from an EMBL/GenBank/DDBJ whole genome shotgun (WGS) entry which is preliminary data.</text>
</comment>
<keyword evidence="2" id="KW-1185">Reference proteome</keyword>
<name>A0ABS7G7J9_9BACT</name>
<dbReference type="EMBL" id="JAICCF010000001">
    <property type="protein sequence ID" value="MBW8682769.1"/>
    <property type="molecule type" value="Genomic_DNA"/>
</dbReference>